<dbReference type="Proteomes" id="UP000245771">
    <property type="component" value="Unassembled WGS sequence"/>
</dbReference>
<dbReference type="GO" id="GO:0006364">
    <property type="term" value="P:rRNA processing"/>
    <property type="evidence" value="ECO:0007669"/>
    <property type="project" value="UniProtKB-KW"/>
</dbReference>
<dbReference type="OrthoDB" id="25675at2759"/>
<gene>
    <name evidence="9" type="ORF">FA14DRAFT_117016</name>
</gene>
<dbReference type="PANTHER" id="PTHR12416">
    <property type="entry name" value="RRNA-PROCESSING PROTEIN UTP23 HOMOLOG"/>
    <property type="match status" value="1"/>
</dbReference>
<comment type="similarity">
    <text evidence="6">Belongs to the UTP23/FCF1 family. UTP23 subfamily.</text>
</comment>
<dbReference type="InterPro" id="IPR006984">
    <property type="entry name" value="Fcf1/UTP23"/>
</dbReference>
<accession>A0A316VLE2</accession>
<evidence type="ECO:0000256" key="3">
    <source>
        <dbReference type="ARBA" id="ARBA00022552"/>
    </source>
</evidence>
<evidence type="ECO:0000313" key="10">
    <source>
        <dbReference type="Proteomes" id="UP000245771"/>
    </source>
</evidence>
<keyword evidence="10" id="KW-1185">Reference proteome</keyword>
<evidence type="ECO:0000256" key="5">
    <source>
        <dbReference type="ARBA" id="ARBA00037300"/>
    </source>
</evidence>
<keyword evidence="2" id="KW-0690">Ribosome biogenesis</keyword>
<feature type="region of interest" description="Disordered" evidence="7">
    <location>
        <begin position="169"/>
        <end position="260"/>
    </location>
</feature>
<dbReference type="EMBL" id="KZ819602">
    <property type="protein sequence ID" value="PWN38280.1"/>
    <property type="molecule type" value="Genomic_DNA"/>
</dbReference>
<feature type="compositionally biased region" description="Polar residues" evidence="7">
    <location>
        <begin position="169"/>
        <end position="178"/>
    </location>
</feature>
<dbReference type="GO" id="GO:0032040">
    <property type="term" value="C:small-subunit processome"/>
    <property type="evidence" value="ECO:0007669"/>
    <property type="project" value="InterPro"/>
</dbReference>
<feature type="domain" description="UTP23 sensor motif region" evidence="8">
    <location>
        <begin position="212"/>
        <end position="231"/>
    </location>
</feature>
<evidence type="ECO:0000259" key="8">
    <source>
        <dbReference type="Pfam" id="PF24779"/>
    </source>
</evidence>
<dbReference type="Gene3D" id="3.40.50.1010">
    <property type="entry name" value="5'-nuclease"/>
    <property type="match status" value="1"/>
</dbReference>
<evidence type="ECO:0000256" key="1">
    <source>
        <dbReference type="ARBA" id="ARBA00004604"/>
    </source>
</evidence>
<keyword evidence="4" id="KW-0539">Nucleus</keyword>
<organism evidence="9 10">
    <name type="scientific">Meira miltonrushii</name>
    <dbReference type="NCBI Taxonomy" id="1280837"/>
    <lineage>
        <taxon>Eukaryota</taxon>
        <taxon>Fungi</taxon>
        <taxon>Dikarya</taxon>
        <taxon>Basidiomycota</taxon>
        <taxon>Ustilaginomycotina</taxon>
        <taxon>Exobasidiomycetes</taxon>
        <taxon>Exobasidiales</taxon>
        <taxon>Brachybasidiaceae</taxon>
        <taxon>Meira</taxon>
    </lineage>
</organism>
<dbReference type="STRING" id="1280837.A0A316VLE2"/>
<evidence type="ECO:0000256" key="2">
    <source>
        <dbReference type="ARBA" id="ARBA00022517"/>
    </source>
</evidence>
<dbReference type="InterPro" id="IPR029060">
    <property type="entry name" value="PIN-like_dom_sf"/>
</dbReference>
<evidence type="ECO:0000256" key="4">
    <source>
        <dbReference type="ARBA" id="ARBA00023242"/>
    </source>
</evidence>
<dbReference type="GeneID" id="37017987"/>
<comment type="subcellular location">
    <subcellularLocation>
        <location evidence="1">Nucleus</location>
        <location evidence="1">Nucleolus</location>
    </subcellularLocation>
</comment>
<protein>
    <recommendedName>
        <fullName evidence="8">UTP23 sensor motif region domain-containing protein</fullName>
    </recommendedName>
</protein>
<dbReference type="SUPFAM" id="SSF88723">
    <property type="entry name" value="PIN domain-like"/>
    <property type="match status" value="1"/>
</dbReference>
<dbReference type="InParanoid" id="A0A316VLE2"/>
<dbReference type="AlphaFoldDB" id="A0A316VLE2"/>
<proteinExistence type="inferred from homology"/>
<comment type="function">
    <text evidence="5">Involved in rRNA-processing and ribosome biogenesis.</text>
</comment>
<dbReference type="InterPro" id="IPR057776">
    <property type="entry name" value="UTP23_sensor"/>
</dbReference>
<dbReference type="Pfam" id="PF04900">
    <property type="entry name" value="Fcf1"/>
    <property type="match status" value="1"/>
</dbReference>
<dbReference type="RefSeq" id="XP_025358582.1">
    <property type="nucleotide sequence ID" value="XM_025496206.1"/>
</dbReference>
<dbReference type="FunCoup" id="A0A316VLE2">
    <property type="interactions" value="613"/>
</dbReference>
<reference evidence="9 10" key="1">
    <citation type="journal article" date="2018" name="Mol. Biol. Evol.">
        <title>Broad Genomic Sampling Reveals a Smut Pathogenic Ancestry of the Fungal Clade Ustilaginomycotina.</title>
        <authorList>
            <person name="Kijpornyongpan T."/>
            <person name="Mondo S.J."/>
            <person name="Barry K."/>
            <person name="Sandor L."/>
            <person name="Lee J."/>
            <person name="Lipzen A."/>
            <person name="Pangilinan J."/>
            <person name="LaButti K."/>
            <person name="Hainaut M."/>
            <person name="Henrissat B."/>
            <person name="Grigoriev I.V."/>
            <person name="Spatafora J.W."/>
            <person name="Aime M.C."/>
        </authorList>
    </citation>
    <scope>NUCLEOTIDE SEQUENCE [LARGE SCALE GENOMIC DNA]</scope>
    <source>
        <strain evidence="9 10">MCA 3882</strain>
    </source>
</reference>
<keyword evidence="3" id="KW-0698">rRNA processing</keyword>
<name>A0A316VLE2_9BASI</name>
<evidence type="ECO:0000313" key="9">
    <source>
        <dbReference type="EMBL" id="PWN38280.1"/>
    </source>
</evidence>
<dbReference type="Pfam" id="PF24779">
    <property type="entry name" value="UTP23_sensor"/>
    <property type="match status" value="1"/>
</dbReference>
<evidence type="ECO:0000256" key="7">
    <source>
        <dbReference type="SAM" id="MobiDB-lite"/>
    </source>
</evidence>
<sequence>MRQKRAKTYRKLLASYIRTFGLRPPLQILIDSEMAISMASMKFQPEEFNKSAAYVKPMITQCCINELYKAQKEGQPQANAVELAKGWERRFCNHKDPIPGDRCLRQVIGETNKHRYCLAANSVALRNAIRHTVAGVPIAHVNDHKVMVMEPMSDLTRKRCEEFEREKLQNVSGRQSTVLGKRSSDIITGEEGALPATTVEGETDQGAEPAFKPRKKKAKGPNPLSMKKSKKDKGKNQSDNQAGPSKAKKRKANVQVSQSS</sequence>
<evidence type="ECO:0000256" key="6">
    <source>
        <dbReference type="ARBA" id="ARBA00038503"/>
    </source>
</evidence>